<accession>A0A0C9WVB6</accession>
<evidence type="ECO:0000256" key="3">
    <source>
        <dbReference type="ARBA" id="ARBA00022729"/>
    </source>
</evidence>
<keyword evidence="3" id="KW-0732">Signal</keyword>
<name>A0A0C9WVB6_9AGAR</name>
<protein>
    <recommendedName>
        <fullName evidence="5">Dipeptidyl-peptidase V</fullName>
    </recommendedName>
</protein>
<dbReference type="HOGENOM" id="CLU_008615_0_1_1"/>
<reference evidence="7 8" key="1">
    <citation type="submission" date="2014-04" db="EMBL/GenBank/DDBJ databases">
        <authorList>
            <consortium name="DOE Joint Genome Institute"/>
            <person name="Kuo A."/>
            <person name="Kohler A."/>
            <person name="Nagy L.G."/>
            <person name="Floudas D."/>
            <person name="Copeland A."/>
            <person name="Barry K.W."/>
            <person name="Cichocki N."/>
            <person name="Veneault-Fourrey C."/>
            <person name="LaButti K."/>
            <person name="Lindquist E.A."/>
            <person name="Lipzen A."/>
            <person name="Lundell T."/>
            <person name="Morin E."/>
            <person name="Murat C."/>
            <person name="Sun H."/>
            <person name="Tunlid A."/>
            <person name="Henrissat B."/>
            <person name="Grigoriev I.V."/>
            <person name="Hibbett D.S."/>
            <person name="Martin F."/>
            <person name="Nordberg H.P."/>
            <person name="Cantor M.N."/>
            <person name="Hua S.X."/>
        </authorList>
    </citation>
    <scope>NUCLEOTIDE SEQUENCE [LARGE SCALE GENOMIC DNA]</scope>
    <source>
        <strain evidence="7 8">LaAM-08-1</strain>
    </source>
</reference>
<keyword evidence="2" id="KW-0645">Protease</keyword>
<organism evidence="7 8">
    <name type="scientific">Laccaria amethystina LaAM-08-1</name>
    <dbReference type="NCBI Taxonomy" id="1095629"/>
    <lineage>
        <taxon>Eukaryota</taxon>
        <taxon>Fungi</taxon>
        <taxon>Dikarya</taxon>
        <taxon>Basidiomycota</taxon>
        <taxon>Agaricomycotina</taxon>
        <taxon>Agaricomycetes</taxon>
        <taxon>Agaricomycetidae</taxon>
        <taxon>Agaricales</taxon>
        <taxon>Agaricineae</taxon>
        <taxon>Hydnangiaceae</taxon>
        <taxon>Laccaria</taxon>
    </lineage>
</organism>
<dbReference type="EMBL" id="KN838581">
    <property type="protein sequence ID" value="KIK03370.1"/>
    <property type="molecule type" value="Genomic_DNA"/>
</dbReference>
<dbReference type="OrthoDB" id="416344at2759"/>
<reference evidence="8" key="2">
    <citation type="submission" date="2015-01" db="EMBL/GenBank/DDBJ databases">
        <title>Evolutionary Origins and Diversification of the Mycorrhizal Mutualists.</title>
        <authorList>
            <consortium name="DOE Joint Genome Institute"/>
            <consortium name="Mycorrhizal Genomics Consortium"/>
            <person name="Kohler A."/>
            <person name="Kuo A."/>
            <person name="Nagy L.G."/>
            <person name="Floudas D."/>
            <person name="Copeland A."/>
            <person name="Barry K.W."/>
            <person name="Cichocki N."/>
            <person name="Veneault-Fourrey C."/>
            <person name="LaButti K."/>
            <person name="Lindquist E.A."/>
            <person name="Lipzen A."/>
            <person name="Lundell T."/>
            <person name="Morin E."/>
            <person name="Murat C."/>
            <person name="Riley R."/>
            <person name="Ohm R."/>
            <person name="Sun H."/>
            <person name="Tunlid A."/>
            <person name="Henrissat B."/>
            <person name="Grigoriev I.V."/>
            <person name="Hibbett D.S."/>
            <person name="Martin F."/>
        </authorList>
    </citation>
    <scope>NUCLEOTIDE SEQUENCE [LARGE SCALE GENOMIC DNA]</scope>
    <source>
        <strain evidence="8">LaAM-08-1</strain>
    </source>
</reference>
<dbReference type="InterPro" id="IPR029058">
    <property type="entry name" value="AB_hydrolase_fold"/>
</dbReference>
<proteinExistence type="inferred from homology"/>
<sequence length="783" mass="88076">MRFPLALLGLATQIPLQPLSQSTPHTMTTPNKRDFAFKEGPNTFSPKDLVGLGRPGTAVANVAGDLAIIPFSKYSFEEKKNKHSVFVVALESPDVTPFEIHVRLLDNVGLTRPLTVRQLEKSGDAFWIDSRTIANVVAGDDHSEIYAVEIQYDVSSIDTVSSSKLIGKLPTTTATNFRFNAKSSRLVFSDNVYADGNLTTVNDQDKAWEERGNTAYVYDTTYVRHWDTWQGLKRPQLFSVRLSLDPDRNWHLGEPFKSLLKDTKHYSPVEPFGGLDDFDVSETHIVYTTKDPKLPEAWHTKQNVYIVDVGGNSRPRELTSGKQGATHNPVFNTAGTKVAWLELDKDGYESDRSKIVIYDLVKDVRFTLTQDWDRSPDTLAFNKDDSFIYFTAGDNAKVKVFALPVPPTPHQSTTHPNLDAKYTTPIPLTHRHAASGIQTLFNNRILFTQSSFTSPNDAFIIRNLDRVEAAIAEGNITAIAGIKPDRLTHFAKETLEAKGLSEGEEIWFKGALGKDVQGWILKPKGWKAGERKRWPVVFMIHGGPQSAWEDQWSNRWNPNVFAQQGYFVILPNPTGSTTFGQGKPSVFLTVKFTDGIVEDWGGKPFVDMIAGWKYALEKFPEIDPDRAVAAGASWGGYAINWIQGHPEFGFGFKALVCHDGVFDSNYNGYSTDELFFFNNDWGGRPWEPKSKKLLELYSPANYVNKWSTPQLLIHGSKDYRLPETESIGAYHALQQLGVPSRLVVFPDENHWVLNHGNSLKWHYEVFRWFDRFVGDNVSNIGTT</sequence>
<dbReference type="Pfam" id="PF00326">
    <property type="entry name" value="Peptidase_S9"/>
    <property type="match status" value="1"/>
</dbReference>
<dbReference type="AlphaFoldDB" id="A0A0C9WVB6"/>
<evidence type="ECO:0000256" key="2">
    <source>
        <dbReference type="ARBA" id="ARBA00022670"/>
    </source>
</evidence>
<evidence type="ECO:0000256" key="5">
    <source>
        <dbReference type="ARBA" id="ARBA00032829"/>
    </source>
</evidence>
<evidence type="ECO:0000259" key="6">
    <source>
        <dbReference type="Pfam" id="PF00326"/>
    </source>
</evidence>
<keyword evidence="8" id="KW-1185">Reference proteome</keyword>
<dbReference type="Gene3D" id="3.40.50.1820">
    <property type="entry name" value="alpha/beta hydrolase"/>
    <property type="match status" value="1"/>
</dbReference>
<keyword evidence="4" id="KW-0378">Hydrolase</keyword>
<dbReference type="InterPro" id="IPR001375">
    <property type="entry name" value="Peptidase_S9_cat"/>
</dbReference>
<dbReference type="SUPFAM" id="SSF82171">
    <property type="entry name" value="DPP6 N-terminal domain-like"/>
    <property type="match status" value="1"/>
</dbReference>
<dbReference type="GO" id="GO:0006508">
    <property type="term" value="P:proteolysis"/>
    <property type="evidence" value="ECO:0007669"/>
    <property type="project" value="UniProtKB-KW"/>
</dbReference>
<dbReference type="FunFam" id="3.40.50.1820:FF:000028">
    <property type="entry name" value="S9 family peptidase"/>
    <property type="match status" value="1"/>
</dbReference>
<dbReference type="GO" id="GO:0004252">
    <property type="term" value="F:serine-type endopeptidase activity"/>
    <property type="evidence" value="ECO:0007669"/>
    <property type="project" value="TreeGrafter"/>
</dbReference>
<evidence type="ECO:0000313" key="8">
    <source>
        <dbReference type="Proteomes" id="UP000054477"/>
    </source>
</evidence>
<comment type="similarity">
    <text evidence="1">Belongs to the peptidase S9C family.</text>
</comment>
<dbReference type="PANTHER" id="PTHR42776">
    <property type="entry name" value="SERINE PEPTIDASE S9 FAMILY MEMBER"/>
    <property type="match status" value="1"/>
</dbReference>
<dbReference type="PANTHER" id="PTHR42776:SF13">
    <property type="entry name" value="DIPEPTIDYL-PEPTIDASE 5"/>
    <property type="match status" value="1"/>
</dbReference>
<dbReference type="SUPFAM" id="SSF53474">
    <property type="entry name" value="alpha/beta-Hydrolases"/>
    <property type="match status" value="1"/>
</dbReference>
<dbReference type="Proteomes" id="UP000054477">
    <property type="component" value="Unassembled WGS sequence"/>
</dbReference>
<evidence type="ECO:0000256" key="4">
    <source>
        <dbReference type="ARBA" id="ARBA00022801"/>
    </source>
</evidence>
<feature type="domain" description="Peptidase S9 prolyl oligopeptidase catalytic" evidence="6">
    <location>
        <begin position="552"/>
        <end position="774"/>
    </location>
</feature>
<evidence type="ECO:0000313" key="7">
    <source>
        <dbReference type="EMBL" id="KIK03370.1"/>
    </source>
</evidence>
<evidence type="ECO:0000256" key="1">
    <source>
        <dbReference type="ARBA" id="ARBA00010040"/>
    </source>
</evidence>
<dbReference type="STRING" id="1095629.A0A0C9WVB6"/>
<gene>
    <name evidence="7" type="ORF">K443DRAFT_95192</name>
</gene>